<dbReference type="Gene3D" id="3.60.15.10">
    <property type="entry name" value="Ribonuclease Z/Hydroxyacylglutathione hydrolase-like"/>
    <property type="match status" value="1"/>
</dbReference>
<name>A0A428SKG4_9HYPO</name>
<dbReference type="PANTHER" id="PTHR42978:SF2">
    <property type="entry name" value="102 KBASES UNSTABLE REGION: FROM 1 TO 119443"/>
    <property type="match status" value="1"/>
</dbReference>
<gene>
    <name evidence="7" type="ORF">CEP51_000807</name>
</gene>
<comment type="caution">
    <text evidence="7">The sequence shown here is derived from an EMBL/GenBank/DDBJ whole genome shotgun (WGS) entry which is preliminary data.</text>
</comment>
<keyword evidence="5" id="KW-0862">Zinc</keyword>
<dbReference type="EMBL" id="NKCL01000009">
    <property type="protein sequence ID" value="RSL90295.1"/>
    <property type="molecule type" value="Genomic_DNA"/>
</dbReference>
<comment type="similarity">
    <text evidence="2">Belongs to the metallo-beta-lactamase superfamily.</text>
</comment>
<keyword evidence="8" id="KW-1185">Reference proteome</keyword>
<dbReference type="Pfam" id="PF00753">
    <property type="entry name" value="Lactamase_B"/>
    <property type="match status" value="1"/>
</dbReference>
<dbReference type="InterPro" id="IPR001279">
    <property type="entry name" value="Metallo-B-lactamas"/>
</dbReference>
<keyword evidence="3" id="KW-0479">Metal-binding</keyword>
<protein>
    <recommendedName>
        <fullName evidence="6">Metallo-beta-lactamase domain-containing protein</fullName>
    </recommendedName>
</protein>
<dbReference type="InterPro" id="IPR036866">
    <property type="entry name" value="RibonucZ/Hydroxyglut_hydro"/>
</dbReference>
<evidence type="ECO:0000256" key="1">
    <source>
        <dbReference type="ARBA" id="ARBA00001947"/>
    </source>
</evidence>
<proteinExistence type="inferred from homology"/>
<accession>A0A428SKG4</accession>
<evidence type="ECO:0000256" key="4">
    <source>
        <dbReference type="ARBA" id="ARBA00022801"/>
    </source>
</evidence>
<dbReference type="Proteomes" id="UP000287972">
    <property type="component" value="Unassembled WGS sequence"/>
</dbReference>
<dbReference type="GO" id="GO:0046872">
    <property type="term" value="F:metal ion binding"/>
    <property type="evidence" value="ECO:0007669"/>
    <property type="project" value="UniProtKB-KW"/>
</dbReference>
<feature type="domain" description="Metallo-beta-lactamase" evidence="6">
    <location>
        <begin position="39"/>
        <end position="237"/>
    </location>
</feature>
<sequence length="319" mass="35572">MSPCNPGYVKLSLLSGGFLTLPEHLFCDDQDDKNARVEVPSMSFLIQHPSGFKLVFDLGIRKVWKNYSEKIRSHIQKRLPIRTDPDVSDSLRRGGLEPSDVGGVILSHVHYDHVGTPADFTKAHFIVGYGTRHLLEHGMTYHSAASFEKDLLPSDRVVELPAPNRPMLHVEAFDDTEYPATKGLETLIPGTDSSWRRRHSFENTIDVFGDGLIFLIDSPGHIVGHVNLLVRVSSYKWVYLAGDACHHSRILDGKAGMATWHENGQNVCIHIDKEKAMETLGKIQRLQAEGLDGAEVDVVLAHDAEWFKNNQAALWPGGI</sequence>
<evidence type="ECO:0000313" key="7">
    <source>
        <dbReference type="EMBL" id="RSL90295.1"/>
    </source>
</evidence>
<evidence type="ECO:0000256" key="3">
    <source>
        <dbReference type="ARBA" id="ARBA00022723"/>
    </source>
</evidence>
<dbReference type="GO" id="GO:0016787">
    <property type="term" value="F:hydrolase activity"/>
    <property type="evidence" value="ECO:0007669"/>
    <property type="project" value="UniProtKB-KW"/>
</dbReference>
<dbReference type="AlphaFoldDB" id="A0A428SKG4"/>
<evidence type="ECO:0000256" key="2">
    <source>
        <dbReference type="ARBA" id="ARBA00007749"/>
    </source>
</evidence>
<comment type="cofactor">
    <cofactor evidence="1">
        <name>Zn(2+)</name>
        <dbReference type="ChEBI" id="CHEBI:29105"/>
    </cofactor>
</comment>
<reference evidence="7 8" key="1">
    <citation type="submission" date="2017-06" db="EMBL/GenBank/DDBJ databases">
        <title>Comparative genomic analysis of Ambrosia Fusariam Clade fungi.</title>
        <authorList>
            <person name="Stajich J.E."/>
            <person name="Carrillo J."/>
            <person name="Kijimoto T."/>
            <person name="Eskalen A."/>
            <person name="O'Donnell K."/>
            <person name="Kasson M."/>
        </authorList>
    </citation>
    <scope>NUCLEOTIDE SEQUENCE [LARGE SCALE GENOMIC DNA]</scope>
    <source>
        <strain evidence="7 8">NRRL62606</strain>
    </source>
</reference>
<dbReference type="CDD" id="cd07730">
    <property type="entry name" value="metallo-hydrolase-like_MBL-fold"/>
    <property type="match status" value="1"/>
</dbReference>
<evidence type="ECO:0000313" key="8">
    <source>
        <dbReference type="Proteomes" id="UP000287972"/>
    </source>
</evidence>
<evidence type="ECO:0000259" key="6">
    <source>
        <dbReference type="Pfam" id="PF00753"/>
    </source>
</evidence>
<dbReference type="PANTHER" id="PTHR42978">
    <property type="entry name" value="QUORUM-QUENCHING LACTONASE YTNP-RELATED-RELATED"/>
    <property type="match status" value="1"/>
</dbReference>
<organism evidence="7 8">
    <name type="scientific">Fusarium floridanum</name>
    <dbReference type="NCBI Taxonomy" id="1325733"/>
    <lineage>
        <taxon>Eukaryota</taxon>
        <taxon>Fungi</taxon>
        <taxon>Dikarya</taxon>
        <taxon>Ascomycota</taxon>
        <taxon>Pezizomycotina</taxon>
        <taxon>Sordariomycetes</taxon>
        <taxon>Hypocreomycetidae</taxon>
        <taxon>Hypocreales</taxon>
        <taxon>Nectriaceae</taxon>
        <taxon>Fusarium</taxon>
        <taxon>Fusarium solani species complex</taxon>
    </lineage>
</organism>
<keyword evidence="4" id="KW-0378">Hydrolase</keyword>
<evidence type="ECO:0000256" key="5">
    <source>
        <dbReference type="ARBA" id="ARBA00022833"/>
    </source>
</evidence>
<dbReference type="InterPro" id="IPR051013">
    <property type="entry name" value="MBL_superfamily_lactonases"/>
</dbReference>
<dbReference type="SUPFAM" id="SSF56281">
    <property type="entry name" value="Metallo-hydrolase/oxidoreductase"/>
    <property type="match status" value="1"/>
</dbReference>